<dbReference type="Proteomes" id="UP000595437">
    <property type="component" value="Chromosome 6"/>
</dbReference>
<feature type="compositionally biased region" description="Polar residues" evidence="1">
    <location>
        <begin position="25"/>
        <end position="34"/>
    </location>
</feature>
<keyword evidence="4" id="KW-1185">Reference proteome</keyword>
<name>A0A7T8K754_CALRO</name>
<keyword evidence="2" id="KW-1133">Transmembrane helix</keyword>
<evidence type="ECO:0000256" key="1">
    <source>
        <dbReference type="SAM" id="MobiDB-lite"/>
    </source>
</evidence>
<proteinExistence type="predicted"/>
<keyword evidence="2" id="KW-0472">Membrane</keyword>
<evidence type="ECO:0000313" key="4">
    <source>
        <dbReference type="Proteomes" id="UP000595437"/>
    </source>
</evidence>
<gene>
    <name evidence="3" type="ORF">FKW44_010150</name>
</gene>
<feature type="region of interest" description="Disordered" evidence="1">
    <location>
        <begin position="25"/>
        <end position="48"/>
    </location>
</feature>
<reference evidence="4" key="1">
    <citation type="submission" date="2021-01" db="EMBL/GenBank/DDBJ databases">
        <title>Caligus Genome Assembly.</title>
        <authorList>
            <person name="Gallardo-Escarate C."/>
        </authorList>
    </citation>
    <scope>NUCLEOTIDE SEQUENCE [LARGE SCALE GENOMIC DNA]</scope>
</reference>
<organism evidence="3 4">
    <name type="scientific">Caligus rogercresseyi</name>
    <name type="common">Sea louse</name>
    <dbReference type="NCBI Taxonomy" id="217165"/>
    <lineage>
        <taxon>Eukaryota</taxon>
        <taxon>Metazoa</taxon>
        <taxon>Ecdysozoa</taxon>
        <taxon>Arthropoda</taxon>
        <taxon>Crustacea</taxon>
        <taxon>Multicrustacea</taxon>
        <taxon>Hexanauplia</taxon>
        <taxon>Copepoda</taxon>
        <taxon>Siphonostomatoida</taxon>
        <taxon>Caligidae</taxon>
        <taxon>Caligus</taxon>
    </lineage>
</organism>
<evidence type="ECO:0000313" key="3">
    <source>
        <dbReference type="EMBL" id="QQP49467.1"/>
    </source>
</evidence>
<dbReference type="AlphaFoldDB" id="A0A7T8K754"/>
<accession>A0A7T8K754</accession>
<feature type="transmembrane region" description="Helical" evidence="2">
    <location>
        <begin position="133"/>
        <end position="158"/>
    </location>
</feature>
<sequence>MLDIEGEFINEMKETQESIEVIKSNILTSQSNSEKPPEPEPEPEEESISYQNVPLFQGLRKDINIPDKVTRAEDLMNLLVASNNFLNEVDFYDVDFPDNFDYSAALSHSKRWKRSWRITSWMKKTEMNTAPKLVITVGVVGGIVMCLVLVLIFLHYFFCGKKQN</sequence>
<evidence type="ECO:0000256" key="2">
    <source>
        <dbReference type="SAM" id="Phobius"/>
    </source>
</evidence>
<dbReference type="EMBL" id="CP045895">
    <property type="protein sequence ID" value="QQP49467.1"/>
    <property type="molecule type" value="Genomic_DNA"/>
</dbReference>
<keyword evidence="2" id="KW-0812">Transmembrane</keyword>
<protein>
    <submittedName>
        <fullName evidence="3">Uncharacterized protein</fullName>
    </submittedName>
</protein>